<dbReference type="Pfam" id="PF04082">
    <property type="entry name" value="Fungal_trans"/>
    <property type="match status" value="1"/>
</dbReference>
<dbReference type="GO" id="GO:0005634">
    <property type="term" value="C:nucleus"/>
    <property type="evidence" value="ECO:0007669"/>
    <property type="project" value="UniProtKB-SubCell"/>
</dbReference>
<comment type="subcellular location">
    <subcellularLocation>
        <location evidence="1">Nucleus</location>
    </subcellularLocation>
</comment>
<comment type="caution">
    <text evidence="5">The sequence shown here is derived from an EMBL/GenBank/DDBJ whole genome shotgun (WGS) entry which is preliminary data.</text>
</comment>
<evidence type="ECO:0000256" key="1">
    <source>
        <dbReference type="ARBA" id="ARBA00004123"/>
    </source>
</evidence>
<dbReference type="Proteomes" id="UP000308549">
    <property type="component" value="Unassembled WGS sequence"/>
</dbReference>
<protein>
    <recommendedName>
        <fullName evidence="4">Xylanolytic transcriptional activator regulatory domain-containing protein</fullName>
    </recommendedName>
</protein>
<feature type="compositionally biased region" description="Low complexity" evidence="3">
    <location>
        <begin position="21"/>
        <end position="33"/>
    </location>
</feature>
<dbReference type="InterPro" id="IPR050613">
    <property type="entry name" value="Sec_Metabolite_Reg"/>
</dbReference>
<proteinExistence type="predicted"/>
<keyword evidence="6" id="KW-1185">Reference proteome</keyword>
<dbReference type="OrthoDB" id="435881at2759"/>
<dbReference type="EMBL" id="NAJL01000091">
    <property type="protein sequence ID" value="TKA21958.1"/>
    <property type="molecule type" value="Genomic_DNA"/>
</dbReference>
<dbReference type="PANTHER" id="PTHR31001:SF85">
    <property type="entry name" value="ZN(II)2CYS6 TRANSCRIPTION FACTOR (EUROFUNG)"/>
    <property type="match status" value="1"/>
</dbReference>
<evidence type="ECO:0000256" key="3">
    <source>
        <dbReference type="SAM" id="MobiDB-lite"/>
    </source>
</evidence>
<dbReference type="SMART" id="SM00906">
    <property type="entry name" value="Fungal_trans"/>
    <property type="match status" value="1"/>
</dbReference>
<feature type="region of interest" description="Disordered" evidence="3">
    <location>
        <begin position="53"/>
        <end position="78"/>
    </location>
</feature>
<dbReference type="GO" id="GO:0003677">
    <property type="term" value="F:DNA binding"/>
    <property type="evidence" value="ECO:0007669"/>
    <property type="project" value="InterPro"/>
</dbReference>
<evidence type="ECO:0000259" key="4">
    <source>
        <dbReference type="SMART" id="SM00906"/>
    </source>
</evidence>
<accession>A0A4U0TJE7</accession>
<dbReference type="AlphaFoldDB" id="A0A4U0TJE7"/>
<name>A0A4U0TJE7_9PEZI</name>
<organism evidence="5 6">
    <name type="scientific">Salinomyces thailandicus</name>
    <dbReference type="NCBI Taxonomy" id="706561"/>
    <lineage>
        <taxon>Eukaryota</taxon>
        <taxon>Fungi</taxon>
        <taxon>Dikarya</taxon>
        <taxon>Ascomycota</taxon>
        <taxon>Pezizomycotina</taxon>
        <taxon>Dothideomycetes</taxon>
        <taxon>Dothideomycetidae</taxon>
        <taxon>Mycosphaerellales</taxon>
        <taxon>Teratosphaeriaceae</taxon>
        <taxon>Salinomyces</taxon>
    </lineage>
</organism>
<gene>
    <name evidence="5" type="ORF">B0A50_08654</name>
</gene>
<feature type="domain" description="Xylanolytic transcriptional activator regulatory" evidence="4">
    <location>
        <begin position="252"/>
        <end position="325"/>
    </location>
</feature>
<dbReference type="CDD" id="cd12148">
    <property type="entry name" value="fungal_TF_MHR"/>
    <property type="match status" value="1"/>
</dbReference>
<sequence>MLKDRPRDAAGAQQQRTHQHASSPAASTPGSTGRLVANGNGYRYVNNHLWSSLPPTSGAPPTPQTSSLRNPQGLDGDSIYENAVQLGSEITQGQHLTTSRTSQAAEARHGFLFSGPHRGDGGRPARPIAQPSASQIIYLWQSYLSNVDPMMKVFHAPSTQQMVLGQIAKASQAPGEQALTSSIYLLSTVSLTDNECRLAMQEPRADLISKFRQGTEDALSAAGFATTSDFMVLQAFVLYLAALRSLGDTSLVWAMNGLAIRIAGTMGLARDGSTLGLPPFECEMRRRLWWTLVYLDARTAELVGQDGDLLMQNYDVKLPTNVNDSELFPNMQRLPENRAAATDAAYILTRSTIAFSLRALPKESGPNGTWQRMRATNVPVSEKLDVIGAMEKRFEETLLKYCDPTVPLQQLSMNSAWTMLLKMRLIGNVSASKGSQSWTDENGYSDDKFHLSYRITQMQLELWTAPGLQKWRWHWQGQFQWYAFAELLRQTRPRKVDDTTTKAWSIIRSVFNTIIPTLEQDGPKSPLLHAIRTLLEAASSGNNQATTADVPIHSGHARETGQASQASVDRMPVAQMPTSTTSGIGAGPHNALLPGMGIPNGLDTRAGAVDPILGFDFDAIDWEEFDRLTNELCAK</sequence>
<feature type="region of interest" description="Disordered" evidence="3">
    <location>
        <begin position="1"/>
        <end position="39"/>
    </location>
</feature>
<evidence type="ECO:0000256" key="2">
    <source>
        <dbReference type="ARBA" id="ARBA00023242"/>
    </source>
</evidence>
<evidence type="ECO:0000313" key="6">
    <source>
        <dbReference type="Proteomes" id="UP000308549"/>
    </source>
</evidence>
<evidence type="ECO:0000313" key="5">
    <source>
        <dbReference type="EMBL" id="TKA21958.1"/>
    </source>
</evidence>
<dbReference type="GO" id="GO:0008270">
    <property type="term" value="F:zinc ion binding"/>
    <property type="evidence" value="ECO:0007669"/>
    <property type="project" value="InterPro"/>
</dbReference>
<keyword evidence="2" id="KW-0539">Nucleus</keyword>
<dbReference type="InterPro" id="IPR007219">
    <property type="entry name" value="XnlR_reg_dom"/>
</dbReference>
<dbReference type="PANTHER" id="PTHR31001">
    <property type="entry name" value="UNCHARACTERIZED TRANSCRIPTIONAL REGULATORY PROTEIN"/>
    <property type="match status" value="1"/>
</dbReference>
<dbReference type="GO" id="GO:0006351">
    <property type="term" value="P:DNA-templated transcription"/>
    <property type="evidence" value="ECO:0007669"/>
    <property type="project" value="InterPro"/>
</dbReference>
<reference evidence="5 6" key="1">
    <citation type="submission" date="2017-03" db="EMBL/GenBank/DDBJ databases">
        <title>Genomes of endolithic fungi from Antarctica.</title>
        <authorList>
            <person name="Coleine C."/>
            <person name="Masonjones S."/>
            <person name="Stajich J.E."/>
        </authorList>
    </citation>
    <scope>NUCLEOTIDE SEQUENCE [LARGE SCALE GENOMIC DNA]</scope>
    <source>
        <strain evidence="5 6">CCFEE 6315</strain>
    </source>
</reference>